<organism evidence="2 3">
    <name type="scientific">Colletotrichum trifolii</name>
    <dbReference type="NCBI Taxonomy" id="5466"/>
    <lineage>
        <taxon>Eukaryota</taxon>
        <taxon>Fungi</taxon>
        <taxon>Dikarya</taxon>
        <taxon>Ascomycota</taxon>
        <taxon>Pezizomycotina</taxon>
        <taxon>Sordariomycetes</taxon>
        <taxon>Hypocreomycetidae</taxon>
        <taxon>Glomerellales</taxon>
        <taxon>Glomerellaceae</taxon>
        <taxon>Colletotrichum</taxon>
        <taxon>Colletotrichum orbiculare species complex</taxon>
    </lineage>
</organism>
<gene>
    <name evidence="2" type="ORF">CTRI78_v003091</name>
</gene>
<dbReference type="AlphaFoldDB" id="A0A4R8RSN1"/>
<dbReference type="EMBL" id="RYZW01000018">
    <property type="protein sequence ID" value="TDZ67170.1"/>
    <property type="molecule type" value="Genomic_DNA"/>
</dbReference>
<dbReference type="Proteomes" id="UP000295703">
    <property type="component" value="Unassembled WGS sequence"/>
</dbReference>
<proteinExistence type="predicted"/>
<evidence type="ECO:0000313" key="2">
    <source>
        <dbReference type="EMBL" id="TDZ67170.1"/>
    </source>
</evidence>
<keyword evidence="3" id="KW-1185">Reference proteome</keyword>
<sequence length="69" mass="7945">MVQARISCGPPSVRLYSERNDHVQPPRAENSSRISHVLAVYYRRHGGKAWYPPALLALRNVKNHSHRSR</sequence>
<comment type="caution">
    <text evidence="2">The sequence shown here is derived from an EMBL/GenBank/DDBJ whole genome shotgun (WGS) entry which is preliminary data.</text>
</comment>
<evidence type="ECO:0000256" key="1">
    <source>
        <dbReference type="SAM" id="MobiDB-lite"/>
    </source>
</evidence>
<reference evidence="2 3" key="1">
    <citation type="submission" date="2018-12" db="EMBL/GenBank/DDBJ databases">
        <title>Genome sequence and assembly of Colletotrichum trifolii.</title>
        <authorList>
            <person name="Gan P."/>
            <person name="Shirasu K."/>
        </authorList>
    </citation>
    <scope>NUCLEOTIDE SEQUENCE [LARGE SCALE GENOMIC DNA]</scope>
    <source>
        <strain evidence="2 3">543-2</strain>
    </source>
</reference>
<protein>
    <submittedName>
        <fullName evidence="2">Uncharacterized protein</fullName>
    </submittedName>
</protein>
<name>A0A4R8RSN1_COLTR</name>
<evidence type="ECO:0000313" key="3">
    <source>
        <dbReference type="Proteomes" id="UP000295703"/>
    </source>
</evidence>
<accession>A0A4R8RSN1</accession>
<feature type="region of interest" description="Disordered" evidence="1">
    <location>
        <begin position="1"/>
        <end position="30"/>
    </location>
</feature>